<reference evidence="2 3" key="1">
    <citation type="submission" date="2015-07" db="EMBL/GenBank/DDBJ databases">
        <title>Draft genome of Bellilinea caldifistulae DSM 17877.</title>
        <authorList>
            <person name="Hemp J."/>
            <person name="Ward L.M."/>
            <person name="Pace L.A."/>
            <person name="Fischer W.W."/>
        </authorList>
    </citation>
    <scope>NUCLEOTIDE SEQUENCE [LARGE SCALE GENOMIC DNA]</scope>
    <source>
        <strain evidence="2 3">GOMI-1</strain>
    </source>
</reference>
<accession>A0A0N8GM88</accession>
<dbReference type="STRING" id="360411.AC812_12580"/>
<organism evidence="2 3">
    <name type="scientific">Bellilinea caldifistulae</name>
    <dbReference type="NCBI Taxonomy" id="360411"/>
    <lineage>
        <taxon>Bacteria</taxon>
        <taxon>Bacillati</taxon>
        <taxon>Chloroflexota</taxon>
        <taxon>Anaerolineae</taxon>
        <taxon>Anaerolineales</taxon>
        <taxon>Anaerolineaceae</taxon>
        <taxon>Bellilinea</taxon>
    </lineage>
</organism>
<dbReference type="RefSeq" id="WP_061918998.1">
    <property type="nucleotide sequence ID" value="NZ_DF967971.1"/>
</dbReference>
<protein>
    <recommendedName>
        <fullName evidence="1">Immunity MXAN-0049 protein domain-containing protein</fullName>
    </recommendedName>
</protein>
<name>A0A0N8GM88_9CHLR</name>
<comment type="caution">
    <text evidence="2">The sequence shown here is derived from an EMBL/GenBank/DDBJ whole genome shotgun (WGS) entry which is preliminary data.</text>
</comment>
<proteinExistence type="predicted"/>
<dbReference type="EMBL" id="LGHJ01000017">
    <property type="protein sequence ID" value="KPL74618.1"/>
    <property type="molecule type" value="Genomic_DNA"/>
</dbReference>
<dbReference type="InterPro" id="IPR012433">
    <property type="entry name" value="Imm11"/>
</dbReference>
<evidence type="ECO:0000259" key="1">
    <source>
        <dbReference type="Pfam" id="PF07791"/>
    </source>
</evidence>
<feature type="domain" description="Immunity MXAN-0049 protein" evidence="1">
    <location>
        <begin position="60"/>
        <end position="190"/>
    </location>
</feature>
<dbReference type="Pfam" id="PF07791">
    <property type="entry name" value="Imm11"/>
    <property type="match status" value="1"/>
</dbReference>
<sequence>MSTLAILDYNKLYRLDDPLASRPFRLSDEGYSDWLTKGQAIELFRGRLKLDTPLRLGAYRGGQVTDFLWSGLIPLVCISERVVELLRMNNITGWATYPVEVHGRKGEPLPGYHGFAVTGSECQRDRSRSQILTRQAVPGGEPFQVYRGLYFDEADWDGSDIFLIRNHGIVVTQKVRNLLKKSKVTNVQLIPLVEVEIDVYLDKFEHDK</sequence>
<evidence type="ECO:0000313" key="2">
    <source>
        <dbReference type="EMBL" id="KPL74618.1"/>
    </source>
</evidence>
<dbReference type="OrthoDB" id="1438753at2"/>
<keyword evidence="3" id="KW-1185">Reference proteome</keyword>
<evidence type="ECO:0000313" key="3">
    <source>
        <dbReference type="Proteomes" id="UP000050514"/>
    </source>
</evidence>
<dbReference type="AlphaFoldDB" id="A0A0N8GM88"/>
<gene>
    <name evidence="2" type="ORF">AC812_12580</name>
</gene>
<dbReference type="Proteomes" id="UP000050514">
    <property type="component" value="Unassembled WGS sequence"/>
</dbReference>